<keyword evidence="2" id="KW-1185">Reference proteome</keyword>
<dbReference type="STRING" id="334819.W7LL23"/>
<name>W7LL23_GIBM7</name>
<accession>W7LL23</accession>
<sequence>MSELVLKNVIFAPNYICNVIGGNISQDGYVARVGPGSVKCEGEIRDNKGFQVAHFRNHRNTMQQIKVRIWGPPSGRELKERSAFPSRIRLDLPYFKHDIQAKWPTDERCRFERFRSTRILSVNIGKKPWSEGELQWLKNEGITFDVDVERARIRLDKKNPADAGSLRTRKIATILRGKHRAQWLKNPF</sequence>
<dbReference type="KEGG" id="fvr:FVEG_14628"/>
<dbReference type="EMBL" id="CM000578">
    <property type="protein sequence ID" value="EWG36149.1"/>
    <property type="molecule type" value="Genomic_DNA"/>
</dbReference>
<dbReference type="EMBL" id="DS022242">
    <property type="protein sequence ID" value="EWG36149.1"/>
    <property type="molecule type" value="Genomic_DNA"/>
</dbReference>
<dbReference type="GeneID" id="30071504"/>
<dbReference type="Proteomes" id="UP000009096">
    <property type="component" value="Chromosome 1"/>
</dbReference>
<protein>
    <submittedName>
        <fullName evidence="1">Uncharacterized protein</fullName>
    </submittedName>
</protein>
<dbReference type="OrthoDB" id="5056343at2759"/>
<dbReference type="RefSeq" id="XP_018742340.1">
    <property type="nucleotide sequence ID" value="XM_018903560.1"/>
</dbReference>
<reference evidence="1 2" key="1">
    <citation type="journal article" date="2010" name="Nature">
        <title>Comparative genomics reveals mobile pathogenicity chromosomes in Fusarium.</title>
        <authorList>
            <person name="Ma L.J."/>
            <person name="van der Does H.C."/>
            <person name="Borkovich K.A."/>
            <person name="Coleman J.J."/>
            <person name="Daboussi M.J."/>
            <person name="Di Pietro A."/>
            <person name="Dufresne M."/>
            <person name="Freitag M."/>
            <person name="Grabherr M."/>
            <person name="Henrissat B."/>
            <person name="Houterman P.M."/>
            <person name="Kang S."/>
            <person name="Shim W.B."/>
            <person name="Woloshuk C."/>
            <person name="Xie X."/>
            <person name="Xu J.R."/>
            <person name="Antoniw J."/>
            <person name="Baker S.E."/>
            <person name="Bluhm B.H."/>
            <person name="Breakspear A."/>
            <person name="Brown D.W."/>
            <person name="Butchko R.A."/>
            <person name="Chapman S."/>
            <person name="Coulson R."/>
            <person name="Coutinho P.M."/>
            <person name="Danchin E.G."/>
            <person name="Diener A."/>
            <person name="Gale L.R."/>
            <person name="Gardiner D.M."/>
            <person name="Goff S."/>
            <person name="Hammond-Kosack K.E."/>
            <person name="Hilburn K."/>
            <person name="Hua-Van A."/>
            <person name="Jonkers W."/>
            <person name="Kazan K."/>
            <person name="Kodira C.D."/>
            <person name="Koehrsen M."/>
            <person name="Kumar L."/>
            <person name="Lee Y.H."/>
            <person name="Li L."/>
            <person name="Manners J.M."/>
            <person name="Miranda-Saavedra D."/>
            <person name="Mukherjee M."/>
            <person name="Park G."/>
            <person name="Park J."/>
            <person name="Park S.Y."/>
            <person name="Proctor R.H."/>
            <person name="Regev A."/>
            <person name="Ruiz-Roldan M.C."/>
            <person name="Sain D."/>
            <person name="Sakthikumar S."/>
            <person name="Sykes S."/>
            <person name="Schwartz D.C."/>
            <person name="Turgeon B.G."/>
            <person name="Wapinski I."/>
            <person name="Yoder O."/>
            <person name="Young S."/>
            <person name="Zeng Q."/>
            <person name="Zhou S."/>
            <person name="Galagan J."/>
            <person name="Cuomo C.A."/>
            <person name="Kistler H.C."/>
            <person name="Rep M."/>
        </authorList>
    </citation>
    <scope>NUCLEOTIDE SEQUENCE [LARGE SCALE GENOMIC DNA]</scope>
    <source>
        <strain evidence="2">M3125 / FGSC 7600</strain>
    </source>
</reference>
<proteinExistence type="predicted"/>
<gene>
    <name evidence="1" type="ORF">FVEG_14628</name>
</gene>
<evidence type="ECO:0000313" key="2">
    <source>
        <dbReference type="Proteomes" id="UP000009096"/>
    </source>
</evidence>
<dbReference type="VEuPathDB" id="FungiDB:FVEG_14628"/>
<organism evidence="1 2">
    <name type="scientific">Gibberella moniliformis (strain M3125 / FGSC 7600)</name>
    <name type="common">Maize ear and stalk rot fungus</name>
    <name type="synonym">Fusarium verticillioides</name>
    <dbReference type="NCBI Taxonomy" id="334819"/>
    <lineage>
        <taxon>Eukaryota</taxon>
        <taxon>Fungi</taxon>
        <taxon>Dikarya</taxon>
        <taxon>Ascomycota</taxon>
        <taxon>Pezizomycotina</taxon>
        <taxon>Sordariomycetes</taxon>
        <taxon>Hypocreomycetidae</taxon>
        <taxon>Hypocreales</taxon>
        <taxon>Nectriaceae</taxon>
        <taxon>Fusarium</taxon>
        <taxon>Fusarium fujikuroi species complex</taxon>
    </lineage>
</organism>
<evidence type="ECO:0000313" key="1">
    <source>
        <dbReference type="EMBL" id="EWG36149.1"/>
    </source>
</evidence>
<dbReference type="AlphaFoldDB" id="W7LL23"/>